<reference evidence="1 2" key="1">
    <citation type="submission" date="2016-10" db="EMBL/GenBank/DDBJ databases">
        <authorList>
            <person name="de Groot N.N."/>
        </authorList>
    </citation>
    <scope>NUCLEOTIDE SEQUENCE [LARGE SCALE GENOMIC DNA]</scope>
    <source>
        <strain evidence="1 2">CGMCC 1.9113</strain>
    </source>
</reference>
<dbReference type="EMBL" id="FOXP01000001">
    <property type="protein sequence ID" value="SFP37302.1"/>
    <property type="molecule type" value="Genomic_DNA"/>
</dbReference>
<accession>A0A1I5PTA0</accession>
<dbReference type="Proteomes" id="UP000199586">
    <property type="component" value="Unassembled WGS sequence"/>
</dbReference>
<organism evidence="1 2">
    <name type="scientific">Sphingomonas rubra</name>
    <dbReference type="NCBI Taxonomy" id="634430"/>
    <lineage>
        <taxon>Bacteria</taxon>
        <taxon>Pseudomonadati</taxon>
        <taxon>Pseudomonadota</taxon>
        <taxon>Alphaproteobacteria</taxon>
        <taxon>Sphingomonadales</taxon>
        <taxon>Sphingomonadaceae</taxon>
        <taxon>Sphingomonas</taxon>
    </lineage>
</organism>
<proteinExistence type="predicted"/>
<gene>
    <name evidence="1" type="ORF">SAMN04488241_101216</name>
</gene>
<name>A0A1I5PTA0_9SPHN</name>
<keyword evidence="2" id="KW-1185">Reference proteome</keyword>
<evidence type="ECO:0000313" key="2">
    <source>
        <dbReference type="Proteomes" id="UP000199586"/>
    </source>
</evidence>
<dbReference type="AlphaFoldDB" id="A0A1I5PTA0"/>
<protein>
    <submittedName>
        <fullName evidence="1">Uncharacterized protein</fullName>
    </submittedName>
</protein>
<dbReference type="RefSeq" id="WP_177200040.1">
    <property type="nucleotide sequence ID" value="NZ_FOXP01000001.1"/>
</dbReference>
<evidence type="ECO:0000313" key="1">
    <source>
        <dbReference type="EMBL" id="SFP37302.1"/>
    </source>
</evidence>
<sequence length="47" mass="5488">MESDLRYYIRRLSMERTAAERALTAEARDRRLRLVESYTQKIAALGG</sequence>